<dbReference type="GO" id="GO:0005975">
    <property type="term" value="P:carbohydrate metabolic process"/>
    <property type="evidence" value="ECO:0007669"/>
    <property type="project" value="InterPro"/>
</dbReference>
<comment type="similarity">
    <text evidence="1 4">Belongs to the glycosyl hydrolase 17 family.</text>
</comment>
<dbReference type="Gramene" id="AET1Gv20741900.6">
    <property type="protein sequence ID" value="AET1Gv20741900.6"/>
    <property type="gene ID" value="AET1Gv20741900"/>
</dbReference>
<evidence type="ECO:0000256" key="5">
    <source>
        <dbReference type="RuleBase" id="RU004336"/>
    </source>
</evidence>
<name>A0A452ZF46_AEGTS</name>
<dbReference type="EnsemblPlants" id="AET1Gv20741900.6">
    <property type="protein sequence ID" value="AET1Gv20741900.6"/>
    <property type="gene ID" value="AET1Gv20741900"/>
</dbReference>
<dbReference type="Pfam" id="PF00332">
    <property type="entry name" value="Glyco_hydro_17"/>
    <property type="match status" value="1"/>
</dbReference>
<dbReference type="GO" id="GO:0042973">
    <property type="term" value="F:glucan endo-1,3-beta-D-glucosidase activity"/>
    <property type="evidence" value="ECO:0007669"/>
    <property type="project" value="UniProtKB-ARBA"/>
</dbReference>
<dbReference type="PANTHER" id="PTHR32227">
    <property type="entry name" value="GLUCAN ENDO-1,3-BETA-GLUCOSIDASE BG1-RELATED-RELATED"/>
    <property type="match status" value="1"/>
</dbReference>
<proteinExistence type="inferred from homology"/>
<reference evidence="7" key="1">
    <citation type="journal article" date="2014" name="Science">
        <title>Ancient hybridizations among the ancestral genomes of bread wheat.</title>
        <authorList>
            <consortium name="International Wheat Genome Sequencing Consortium,"/>
            <person name="Marcussen T."/>
            <person name="Sandve S.R."/>
            <person name="Heier L."/>
            <person name="Spannagl M."/>
            <person name="Pfeifer M."/>
            <person name="Jakobsen K.S."/>
            <person name="Wulff B.B."/>
            <person name="Steuernagel B."/>
            <person name="Mayer K.F."/>
            <person name="Olsen O.A."/>
        </authorList>
    </citation>
    <scope>NUCLEOTIDE SEQUENCE [LARGE SCALE GENOMIC DNA]</scope>
    <source>
        <strain evidence="7">cv. AL8/78</strain>
    </source>
</reference>
<reference evidence="6" key="3">
    <citation type="journal article" date="2017" name="Nature">
        <title>Genome sequence of the progenitor of the wheat D genome Aegilops tauschii.</title>
        <authorList>
            <person name="Luo M.C."/>
            <person name="Gu Y.Q."/>
            <person name="Puiu D."/>
            <person name="Wang H."/>
            <person name="Twardziok S.O."/>
            <person name="Deal K.R."/>
            <person name="Huo N."/>
            <person name="Zhu T."/>
            <person name="Wang L."/>
            <person name="Wang Y."/>
            <person name="McGuire P.E."/>
            <person name="Liu S."/>
            <person name="Long H."/>
            <person name="Ramasamy R.K."/>
            <person name="Rodriguez J.C."/>
            <person name="Van S.L."/>
            <person name="Yuan L."/>
            <person name="Wang Z."/>
            <person name="Xia Z."/>
            <person name="Xiao L."/>
            <person name="Anderson O.D."/>
            <person name="Ouyang S."/>
            <person name="Liang Y."/>
            <person name="Zimin A.V."/>
            <person name="Pertea G."/>
            <person name="Qi P."/>
            <person name="Bennetzen J.L."/>
            <person name="Dai X."/>
            <person name="Dawson M.W."/>
            <person name="Muller H.G."/>
            <person name="Kugler K."/>
            <person name="Rivarola-Duarte L."/>
            <person name="Spannagl M."/>
            <person name="Mayer K.F.X."/>
            <person name="Lu F.H."/>
            <person name="Bevan M.W."/>
            <person name="Leroy P."/>
            <person name="Li P."/>
            <person name="You F.M."/>
            <person name="Sun Q."/>
            <person name="Liu Z."/>
            <person name="Lyons E."/>
            <person name="Wicker T."/>
            <person name="Salzberg S.L."/>
            <person name="Devos K.M."/>
            <person name="Dvorak J."/>
        </authorList>
    </citation>
    <scope>NUCLEOTIDE SEQUENCE [LARGE SCALE GENOMIC DNA]</scope>
    <source>
        <strain evidence="6">cv. AL8/78</strain>
    </source>
</reference>
<evidence type="ECO:0000256" key="1">
    <source>
        <dbReference type="ARBA" id="ARBA00008773"/>
    </source>
</evidence>
<evidence type="ECO:0000256" key="2">
    <source>
        <dbReference type="ARBA" id="ARBA00022801"/>
    </source>
</evidence>
<sequence length="353" mass="36761">MMAKLVLIHERATKFNTFSCATNAGAEGAIGVNYGMIANNLPTPDKVIAMYKANKISYVRLFHPDTTVLTALGGTGIGVVLGTFNEDLEHLASDESFAASWVASYVKPFAGTVTFRYITAGNEVIPGDLGTHVLPAIRNIETALKAAGVTGVPVTTAVATSVLGVSYPPSQATFSEASAPVMAPLVAYLSSKKAPLLVNVYPYFAYAAEPETVQLGYALLAGSSATSKIKVSSVTDGGLVYTNMFDAILDAAHAAVEKAGAQGLELVVSETGWPSGGGGTGATVENAAAYNNNVIRHAASGAGTPRRPGKAVETYLFAMFNENQKPEGTEQHFGLFQPDMSAVYPVDFAAGSY</sequence>
<dbReference type="InterPro" id="IPR044965">
    <property type="entry name" value="Glyco_hydro_17_plant"/>
</dbReference>
<evidence type="ECO:0000313" key="6">
    <source>
        <dbReference type="EnsemblPlants" id="AET1Gv20741900.6"/>
    </source>
</evidence>
<organism evidence="6 7">
    <name type="scientific">Aegilops tauschii subsp. strangulata</name>
    <name type="common">Goatgrass</name>
    <dbReference type="NCBI Taxonomy" id="200361"/>
    <lineage>
        <taxon>Eukaryota</taxon>
        <taxon>Viridiplantae</taxon>
        <taxon>Streptophyta</taxon>
        <taxon>Embryophyta</taxon>
        <taxon>Tracheophyta</taxon>
        <taxon>Spermatophyta</taxon>
        <taxon>Magnoliopsida</taxon>
        <taxon>Liliopsida</taxon>
        <taxon>Poales</taxon>
        <taxon>Poaceae</taxon>
        <taxon>BOP clade</taxon>
        <taxon>Pooideae</taxon>
        <taxon>Triticodae</taxon>
        <taxon>Triticeae</taxon>
        <taxon>Triticinae</taxon>
        <taxon>Aegilops</taxon>
    </lineage>
</organism>
<dbReference type="RefSeq" id="XP_073356171.1">
    <property type="nucleotide sequence ID" value="XM_073500070.1"/>
</dbReference>
<evidence type="ECO:0000256" key="3">
    <source>
        <dbReference type="ARBA" id="ARBA00023295"/>
    </source>
</evidence>
<dbReference type="FunFam" id="3.20.20.80:FF:000010">
    <property type="entry name" value="glucan endo-1,3-beta-glucosidase, basic"/>
    <property type="match status" value="1"/>
</dbReference>
<reference evidence="7" key="2">
    <citation type="journal article" date="2017" name="Nat. Plants">
        <title>The Aegilops tauschii genome reveals multiple impacts of transposons.</title>
        <authorList>
            <person name="Zhao G."/>
            <person name="Zou C."/>
            <person name="Li K."/>
            <person name="Wang K."/>
            <person name="Li T."/>
            <person name="Gao L."/>
            <person name="Zhang X."/>
            <person name="Wang H."/>
            <person name="Yang Z."/>
            <person name="Liu X."/>
            <person name="Jiang W."/>
            <person name="Mao L."/>
            <person name="Kong X."/>
            <person name="Jiao Y."/>
            <person name="Jia J."/>
        </authorList>
    </citation>
    <scope>NUCLEOTIDE SEQUENCE [LARGE SCALE GENOMIC DNA]</scope>
    <source>
        <strain evidence="7">cv. AL8/78</strain>
    </source>
</reference>
<dbReference type="GeneID" id="109783730"/>
<protein>
    <recommendedName>
        <fullName evidence="8">Glucan endo-1,3-beta-glucosidase GVI</fullName>
    </recommendedName>
</protein>
<keyword evidence="7" id="KW-1185">Reference proteome</keyword>
<dbReference type="SUPFAM" id="SSF51445">
    <property type="entry name" value="(Trans)glycosidases"/>
    <property type="match status" value="1"/>
</dbReference>
<accession>A0A452ZF46</accession>
<dbReference type="PROSITE" id="PS00587">
    <property type="entry name" value="GLYCOSYL_HYDROL_F17"/>
    <property type="match status" value="1"/>
</dbReference>
<dbReference type="RefSeq" id="XP_073356169.1">
    <property type="nucleotide sequence ID" value="XM_073500068.1"/>
</dbReference>
<evidence type="ECO:0000256" key="4">
    <source>
        <dbReference type="RuleBase" id="RU004335"/>
    </source>
</evidence>
<reference evidence="6" key="5">
    <citation type="journal article" date="2021" name="G3 (Bethesda)">
        <title>Aegilops tauschii genome assembly Aet v5.0 features greater sequence contiguity and improved annotation.</title>
        <authorList>
            <person name="Wang L."/>
            <person name="Zhu T."/>
            <person name="Rodriguez J.C."/>
            <person name="Deal K.R."/>
            <person name="Dubcovsky J."/>
            <person name="McGuire P.E."/>
            <person name="Lux T."/>
            <person name="Spannagl M."/>
            <person name="Mayer K.F.X."/>
            <person name="Baldrich P."/>
            <person name="Meyers B.C."/>
            <person name="Huo N."/>
            <person name="Gu Y.Q."/>
            <person name="Zhou H."/>
            <person name="Devos K.M."/>
            <person name="Bennetzen J.L."/>
            <person name="Unver T."/>
            <person name="Budak H."/>
            <person name="Gulick P.J."/>
            <person name="Galiba G."/>
            <person name="Kalapos B."/>
            <person name="Nelson D.R."/>
            <person name="Li P."/>
            <person name="You F.M."/>
            <person name="Luo M.C."/>
            <person name="Dvorak J."/>
        </authorList>
    </citation>
    <scope>NUCLEOTIDE SEQUENCE [LARGE SCALE GENOMIC DNA]</scope>
    <source>
        <strain evidence="6">cv. AL8/78</strain>
    </source>
</reference>
<dbReference type="Proteomes" id="UP000015105">
    <property type="component" value="Chromosome 1D"/>
</dbReference>
<reference evidence="6" key="4">
    <citation type="submission" date="2019-03" db="UniProtKB">
        <authorList>
            <consortium name="EnsemblPlants"/>
        </authorList>
    </citation>
    <scope>IDENTIFICATION</scope>
</reference>
<dbReference type="Gene3D" id="3.20.20.80">
    <property type="entry name" value="Glycosidases"/>
    <property type="match status" value="1"/>
</dbReference>
<dbReference type="InterPro" id="IPR000490">
    <property type="entry name" value="Glyco_hydro_17"/>
</dbReference>
<evidence type="ECO:0008006" key="8">
    <source>
        <dbReference type="Google" id="ProtNLM"/>
    </source>
</evidence>
<keyword evidence="2 5" id="KW-0378">Hydrolase</keyword>
<dbReference type="InterPro" id="IPR017853">
    <property type="entry name" value="GH"/>
</dbReference>
<keyword evidence="3 5" id="KW-0326">Glycosidase</keyword>
<evidence type="ECO:0000313" key="7">
    <source>
        <dbReference type="Proteomes" id="UP000015105"/>
    </source>
</evidence>
<dbReference type="AlphaFoldDB" id="A0A452ZF46"/>